<feature type="signal peptide" evidence="1">
    <location>
        <begin position="1"/>
        <end position="26"/>
    </location>
</feature>
<feature type="chain" id="PRO_5040188266" description="Secreted protein" evidence="1">
    <location>
        <begin position="27"/>
        <end position="80"/>
    </location>
</feature>
<reference evidence="2" key="1">
    <citation type="submission" date="2020-11" db="EMBL/GenBank/DDBJ databases">
        <authorList>
            <consortium name="DOE Joint Genome Institute"/>
            <person name="Ahrendt S."/>
            <person name="Riley R."/>
            <person name="Andreopoulos W."/>
            <person name="Labutti K."/>
            <person name="Pangilinan J."/>
            <person name="Ruiz-Duenas F.J."/>
            <person name="Barrasa J.M."/>
            <person name="Sanchez-Garcia M."/>
            <person name="Camarero S."/>
            <person name="Miyauchi S."/>
            <person name="Serrano A."/>
            <person name="Linde D."/>
            <person name="Babiker R."/>
            <person name="Drula E."/>
            <person name="Ayuso-Fernandez I."/>
            <person name="Pacheco R."/>
            <person name="Padilla G."/>
            <person name="Ferreira P."/>
            <person name="Barriuso J."/>
            <person name="Kellner H."/>
            <person name="Castanera R."/>
            <person name="Alfaro M."/>
            <person name="Ramirez L."/>
            <person name="Pisabarro A.G."/>
            <person name="Kuo A."/>
            <person name="Tritt A."/>
            <person name="Lipzen A."/>
            <person name="He G."/>
            <person name="Yan M."/>
            <person name="Ng V."/>
            <person name="Cullen D."/>
            <person name="Martin F."/>
            <person name="Rosso M.-N."/>
            <person name="Henrissat B."/>
            <person name="Hibbett D."/>
            <person name="Martinez A.T."/>
            <person name="Grigoriev I.V."/>
        </authorList>
    </citation>
    <scope>NUCLEOTIDE SEQUENCE</scope>
    <source>
        <strain evidence="2">MF-IS2</strain>
    </source>
</reference>
<organism evidence="2 3">
    <name type="scientific">Macrolepiota fuliginosa MF-IS2</name>
    <dbReference type="NCBI Taxonomy" id="1400762"/>
    <lineage>
        <taxon>Eukaryota</taxon>
        <taxon>Fungi</taxon>
        <taxon>Dikarya</taxon>
        <taxon>Basidiomycota</taxon>
        <taxon>Agaricomycotina</taxon>
        <taxon>Agaricomycetes</taxon>
        <taxon>Agaricomycetidae</taxon>
        <taxon>Agaricales</taxon>
        <taxon>Agaricineae</taxon>
        <taxon>Agaricaceae</taxon>
        <taxon>Macrolepiota</taxon>
    </lineage>
</organism>
<evidence type="ECO:0000256" key="1">
    <source>
        <dbReference type="SAM" id="SignalP"/>
    </source>
</evidence>
<proteinExistence type="predicted"/>
<protein>
    <recommendedName>
        <fullName evidence="4">Secreted protein</fullName>
    </recommendedName>
</protein>
<evidence type="ECO:0000313" key="3">
    <source>
        <dbReference type="Proteomes" id="UP000807342"/>
    </source>
</evidence>
<accession>A0A9P5XBH2</accession>
<comment type="caution">
    <text evidence="2">The sequence shown here is derived from an EMBL/GenBank/DDBJ whole genome shotgun (WGS) entry which is preliminary data.</text>
</comment>
<evidence type="ECO:0008006" key="4">
    <source>
        <dbReference type="Google" id="ProtNLM"/>
    </source>
</evidence>
<dbReference type="EMBL" id="MU151239">
    <property type="protein sequence ID" value="KAF9446555.1"/>
    <property type="molecule type" value="Genomic_DNA"/>
</dbReference>
<evidence type="ECO:0000313" key="2">
    <source>
        <dbReference type="EMBL" id="KAF9446555.1"/>
    </source>
</evidence>
<keyword evidence="1" id="KW-0732">Signal</keyword>
<gene>
    <name evidence="2" type="ORF">P691DRAFT_174219</name>
</gene>
<sequence>MHIPPSHHHISFVFFCTHITVSPVSSLTCYHRICSFCFPSFSHIAIGYGYLDIEDSLKCIVVFRRTLIVEPCPVRVSLLE</sequence>
<keyword evidence="3" id="KW-1185">Reference proteome</keyword>
<dbReference type="Proteomes" id="UP000807342">
    <property type="component" value="Unassembled WGS sequence"/>
</dbReference>
<name>A0A9P5XBH2_9AGAR</name>
<dbReference type="AlphaFoldDB" id="A0A9P5XBH2"/>